<dbReference type="Pfam" id="PF01826">
    <property type="entry name" value="TIL"/>
    <property type="match status" value="1"/>
</dbReference>
<dbReference type="CDD" id="cd19941">
    <property type="entry name" value="TIL"/>
    <property type="match status" value="1"/>
</dbReference>
<evidence type="ECO:0000259" key="2">
    <source>
        <dbReference type="Pfam" id="PF01826"/>
    </source>
</evidence>
<feature type="signal peptide" evidence="1">
    <location>
        <begin position="1"/>
        <end position="20"/>
    </location>
</feature>
<dbReference type="SUPFAM" id="SSF57567">
    <property type="entry name" value="Serine protease inhibitors"/>
    <property type="match status" value="1"/>
</dbReference>
<evidence type="ECO:0000313" key="3">
    <source>
        <dbReference type="EMBL" id="CAH0554088.1"/>
    </source>
</evidence>
<organism evidence="3 4">
    <name type="scientific">Brassicogethes aeneus</name>
    <name type="common">Rape pollen beetle</name>
    <name type="synonym">Meligethes aeneus</name>
    <dbReference type="NCBI Taxonomy" id="1431903"/>
    <lineage>
        <taxon>Eukaryota</taxon>
        <taxon>Metazoa</taxon>
        <taxon>Ecdysozoa</taxon>
        <taxon>Arthropoda</taxon>
        <taxon>Hexapoda</taxon>
        <taxon>Insecta</taxon>
        <taxon>Pterygota</taxon>
        <taxon>Neoptera</taxon>
        <taxon>Endopterygota</taxon>
        <taxon>Coleoptera</taxon>
        <taxon>Polyphaga</taxon>
        <taxon>Cucujiformia</taxon>
        <taxon>Nitidulidae</taxon>
        <taxon>Meligethinae</taxon>
        <taxon>Brassicogethes</taxon>
    </lineage>
</organism>
<dbReference type="OrthoDB" id="6236007at2759"/>
<evidence type="ECO:0000256" key="1">
    <source>
        <dbReference type="SAM" id="SignalP"/>
    </source>
</evidence>
<dbReference type="EMBL" id="OV121134">
    <property type="protein sequence ID" value="CAH0554088.1"/>
    <property type="molecule type" value="Genomic_DNA"/>
</dbReference>
<reference evidence="3" key="1">
    <citation type="submission" date="2021-12" db="EMBL/GenBank/DDBJ databases">
        <authorList>
            <person name="King R."/>
        </authorList>
    </citation>
    <scope>NUCLEOTIDE SEQUENCE</scope>
</reference>
<gene>
    <name evidence="3" type="ORF">MELIAE_LOCUS5934</name>
</gene>
<dbReference type="Proteomes" id="UP001154078">
    <property type="component" value="Chromosome 3"/>
</dbReference>
<accession>A0A9P0AZT0</accession>
<keyword evidence="4" id="KW-1185">Reference proteome</keyword>
<keyword evidence="1" id="KW-0732">Signal</keyword>
<protein>
    <recommendedName>
        <fullName evidence="2">TIL domain-containing protein</fullName>
    </recommendedName>
</protein>
<dbReference type="Gene3D" id="2.10.25.10">
    <property type="entry name" value="Laminin"/>
    <property type="match status" value="1"/>
</dbReference>
<name>A0A9P0AZT0_BRAAE</name>
<dbReference type="AlphaFoldDB" id="A0A9P0AZT0"/>
<proteinExistence type="predicted"/>
<dbReference type="InterPro" id="IPR036084">
    <property type="entry name" value="Ser_inhib-like_sf"/>
</dbReference>
<evidence type="ECO:0000313" key="4">
    <source>
        <dbReference type="Proteomes" id="UP001154078"/>
    </source>
</evidence>
<dbReference type="InterPro" id="IPR002919">
    <property type="entry name" value="TIL_dom"/>
</dbReference>
<feature type="domain" description="TIL" evidence="2">
    <location>
        <begin position="30"/>
        <end position="85"/>
    </location>
</feature>
<sequence>MKKYTIVCLFLLGFIHFSQCSPQTTTPINCTKPFEEYACGSACQTTCENFGKPCPIVNIRCNDSCYCIDNYARNEQGVCIPIKNCPKNNKC</sequence>
<feature type="chain" id="PRO_5040314807" description="TIL domain-containing protein" evidence="1">
    <location>
        <begin position="21"/>
        <end position="91"/>
    </location>
</feature>